<proteinExistence type="predicted"/>
<dbReference type="PANTHER" id="PTHR33336">
    <property type="entry name" value="QUINOL MONOOXYGENASE YGIN-RELATED"/>
    <property type="match status" value="1"/>
</dbReference>
<evidence type="ECO:0000313" key="3">
    <source>
        <dbReference type="Proteomes" id="UP000636110"/>
    </source>
</evidence>
<dbReference type="PROSITE" id="PS51725">
    <property type="entry name" value="ABM"/>
    <property type="match status" value="1"/>
</dbReference>
<dbReference type="EMBL" id="WNXC01000002">
    <property type="protein sequence ID" value="MBB2148895.1"/>
    <property type="molecule type" value="Genomic_DNA"/>
</dbReference>
<dbReference type="SUPFAM" id="SSF54909">
    <property type="entry name" value="Dimeric alpha+beta barrel"/>
    <property type="match status" value="1"/>
</dbReference>
<keyword evidence="2" id="KW-0560">Oxidoreductase</keyword>
<dbReference type="Proteomes" id="UP000636110">
    <property type="component" value="Unassembled WGS sequence"/>
</dbReference>
<dbReference type="Pfam" id="PF03992">
    <property type="entry name" value="ABM"/>
    <property type="match status" value="1"/>
</dbReference>
<dbReference type="InterPro" id="IPR007138">
    <property type="entry name" value="ABM_dom"/>
</dbReference>
<dbReference type="Gene3D" id="3.30.70.100">
    <property type="match status" value="1"/>
</dbReference>
<reference evidence="2 3" key="1">
    <citation type="submission" date="2019-11" db="EMBL/GenBank/DDBJ databases">
        <title>Description of Pedobacter sp. LMG 31462T.</title>
        <authorList>
            <person name="Carlier A."/>
            <person name="Qi S."/>
            <person name="Vandamme P."/>
        </authorList>
    </citation>
    <scope>NUCLEOTIDE SEQUENCE [LARGE SCALE GENOMIC DNA]</scope>
    <source>
        <strain evidence="2 3">LMG 31462</strain>
    </source>
</reference>
<dbReference type="InterPro" id="IPR011008">
    <property type="entry name" value="Dimeric_a/b-barrel"/>
</dbReference>
<evidence type="ECO:0000313" key="2">
    <source>
        <dbReference type="EMBL" id="MBB2148895.1"/>
    </source>
</evidence>
<sequence length="96" mass="10961">MNINLTAIIKSTEGNSDAMKALLLELLADSRKESACIQYDLHQDRENRNVFLFHEIWENQEGLDLHNSQPHIARFVSESVHIIDGPVIIHNTEKLA</sequence>
<dbReference type="GO" id="GO:0004497">
    <property type="term" value="F:monooxygenase activity"/>
    <property type="evidence" value="ECO:0007669"/>
    <property type="project" value="UniProtKB-KW"/>
</dbReference>
<dbReference type="PANTHER" id="PTHR33336:SF3">
    <property type="entry name" value="ABM DOMAIN-CONTAINING PROTEIN"/>
    <property type="match status" value="1"/>
</dbReference>
<dbReference type="InterPro" id="IPR050744">
    <property type="entry name" value="AI-2_Isomerase_LsrG"/>
</dbReference>
<name>A0ABR6EUE4_9SPHI</name>
<keyword evidence="2" id="KW-0503">Monooxygenase</keyword>
<accession>A0ABR6EUE4</accession>
<evidence type="ECO:0000259" key="1">
    <source>
        <dbReference type="PROSITE" id="PS51725"/>
    </source>
</evidence>
<dbReference type="RefSeq" id="WP_182955610.1">
    <property type="nucleotide sequence ID" value="NZ_WNXC01000002.1"/>
</dbReference>
<protein>
    <submittedName>
        <fullName evidence="2">Antibiotic biosynthesis monooxygenase</fullName>
    </submittedName>
</protein>
<comment type="caution">
    <text evidence="2">The sequence shown here is derived from an EMBL/GenBank/DDBJ whole genome shotgun (WGS) entry which is preliminary data.</text>
</comment>
<keyword evidence="3" id="KW-1185">Reference proteome</keyword>
<organism evidence="2 3">
    <name type="scientific">Pedobacter gandavensis</name>
    <dbReference type="NCBI Taxonomy" id="2679963"/>
    <lineage>
        <taxon>Bacteria</taxon>
        <taxon>Pseudomonadati</taxon>
        <taxon>Bacteroidota</taxon>
        <taxon>Sphingobacteriia</taxon>
        <taxon>Sphingobacteriales</taxon>
        <taxon>Sphingobacteriaceae</taxon>
        <taxon>Pedobacter</taxon>
    </lineage>
</organism>
<feature type="domain" description="ABM" evidence="1">
    <location>
        <begin position="3"/>
        <end position="91"/>
    </location>
</feature>
<gene>
    <name evidence="2" type="ORF">GM920_08215</name>
</gene>